<dbReference type="EMBL" id="JAIZAY010000007">
    <property type="protein sequence ID" value="KAJ8038258.1"/>
    <property type="molecule type" value="Genomic_DNA"/>
</dbReference>
<name>A0A9Q1C4V3_HOLLE</name>
<evidence type="ECO:0000313" key="1">
    <source>
        <dbReference type="EMBL" id="KAJ8038258.1"/>
    </source>
</evidence>
<accession>A0A9Q1C4V3</accession>
<comment type="caution">
    <text evidence="1">The sequence shown here is derived from an EMBL/GenBank/DDBJ whole genome shotgun (WGS) entry which is preliminary data.</text>
</comment>
<reference evidence="1" key="1">
    <citation type="submission" date="2021-10" db="EMBL/GenBank/DDBJ databases">
        <title>Tropical sea cucumber genome reveals ecological adaptation and Cuvierian tubules defense mechanism.</title>
        <authorList>
            <person name="Chen T."/>
        </authorList>
    </citation>
    <scope>NUCLEOTIDE SEQUENCE</scope>
    <source>
        <strain evidence="1">Nanhai2018</strain>
        <tissue evidence="1">Muscle</tissue>
    </source>
</reference>
<proteinExistence type="predicted"/>
<protein>
    <submittedName>
        <fullName evidence="1">Uncharacterized protein</fullName>
    </submittedName>
</protein>
<evidence type="ECO:0000313" key="2">
    <source>
        <dbReference type="Proteomes" id="UP001152320"/>
    </source>
</evidence>
<dbReference type="AlphaFoldDB" id="A0A9Q1C4V3"/>
<sequence>MLSIKVEPEDTFIWDEKTNREINIPGSYGRVLEDTVTATTESVSSGWAQENQNGFKKDKACETYQEKGMEDFPIQVTVKVEGDEFFRKDRWKRIVGLMAIMLQK</sequence>
<keyword evidence="2" id="KW-1185">Reference proteome</keyword>
<gene>
    <name evidence="1" type="ORF">HOLleu_15631</name>
</gene>
<dbReference type="Proteomes" id="UP001152320">
    <property type="component" value="Chromosome 7"/>
</dbReference>
<organism evidence="1 2">
    <name type="scientific">Holothuria leucospilota</name>
    <name type="common">Black long sea cucumber</name>
    <name type="synonym">Mertensiothuria leucospilota</name>
    <dbReference type="NCBI Taxonomy" id="206669"/>
    <lineage>
        <taxon>Eukaryota</taxon>
        <taxon>Metazoa</taxon>
        <taxon>Echinodermata</taxon>
        <taxon>Eleutherozoa</taxon>
        <taxon>Echinozoa</taxon>
        <taxon>Holothuroidea</taxon>
        <taxon>Aspidochirotacea</taxon>
        <taxon>Aspidochirotida</taxon>
        <taxon>Holothuriidae</taxon>
        <taxon>Holothuria</taxon>
    </lineage>
</organism>